<dbReference type="Gene3D" id="2.10.270.10">
    <property type="entry name" value="Cholin Binding"/>
    <property type="match status" value="1"/>
</dbReference>
<proteinExistence type="predicted"/>
<dbReference type="SUPFAM" id="SSF69360">
    <property type="entry name" value="Cell wall binding repeat"/>
    <property type="match status" value="1"/>
</dbReference>
<evidence type="ECO:0000313" key="3">
    <source>
        <dbReference type="EMBL" id="MBF0940543.1"/>
    </source>
</evidence>
<sequence>WYFMQPSGAMATGWLQLGDTWYYMQSNGVMAYGIVEVNGVPHAFEINGAWVGAWDGTESEDVAP</sequence>
<evidence type="ECO:0000313" key="4">
    <source>
        <dbReference type="Proteomes" id="UP000718630"/>
    </source>
</evidence>
<dbReference type="EMBL" id="JABZFZ010000364">
    <property type="protein sequence ID" value="MBF0940543.1"/>
    <property type="molecule type" value="Genomic_DNA"/>
</dbReference>
<evidence type="ECO:0000256" key="1">
    <source>
        <dbReference type="ARBA" id="ARBA00022737"/>
    </source>
</evidence>
<accession>A0A929MZW1</accession>
<dbReference type="PROSITE" id="PS51170">
    <property type="entry name" value="CW"/>
    <property type="match status" value="1"/>
</dbReference>
<name>A0A929MZW1_9ACTO</name>
<dbReference type="Pfam" id="PF01473">
    <property type="entry name" value="Choline_bind_1"/>
    <property type="match status" value="1"/>
</dbReference>
<feature type="repeat" description="Cell wall-binding" evidence="2">
    <location>
        <begin position="11"/>
        <end position="30"/>
    </location>
</feature>
<keyword evidence="1" id="KW-0677">Repeat</keyword>
<evidence type="ECO:0000256" key="2">
    <source>
        <dbReference type="PROSITE-ProRule" id="PRU00591"/>
    </source>
</evidence>
<gene>
    <name evidence="3" type="ORF">HXK03_06675</name>
</gene>
<dbReference type="Proteomes" id="UP000718630">
    <property type="component" value="Unassembled WGS sequence"/>
</dbReference>
<dbReference type="AlphaFoldDB" id="A0A929MZW1"/>
<dbReference type="InterPro" id="IPR018337">
    <property type="entry name" value="Cell_wall/Cho-bd_repeat"/>
</dbReference>
<organism evidence="3 4">
    <name type="scientific">Schaalia georgiae</name>
    <dbReference type="NCBI Taxonomy" id="52768"/>
    <lineage>
        <taxon>Bacteria</taxon>
        <taxon>Bacillati</taxon>
        <taxon>Actinomycetota</taxon>
        <taxon>Actinomycetes</taxon>
        <taxon>Actinomycetales</taxon>
        <taxon>Actinomycetaceae</taxon>
        <taxon>Schaalia</taxon>
    </lineage>
</organism>
<reference evidence="3" key="1">
    <citation type="submission" date="2020-04" db="EMBL/GenBank/DDBJ databases">
        <title>Deep metagenomics examines the oral microbiome during advanced dental caries in children, revealing novel taxa and co-occurrences with host molecules.</title>
        <authorList>
            <person name="Baker J.L."/>
            <person name="Morton J.T."/>
            <person name="Dinis M."/>
            <person name="Alvarez R."/>
            <person name="Tran N.C."/>
            <person name="Knight R."/>
            <person name="Edlund A."/>
        </authorList>
    </citation>
    <scope>NUCLEOTIDE SEQUENCE</scope>
    <source>
        <strain evidence="3">JCVI_32_bin.64</strain>
    </source>
</reference>
<comment type="caution">
    <text evidence="3">The sequence shown here is derived from an EMBL/GenBank/DDBJ whole genome shotgun (WGS) entry which is preliminary data.</text>
</comment>
<protein>
    <submittedName>
        <fullName evidence="3">N-acetylmuramoyl-L-alanine amidase family protein</fullName>
    </submittedName>
</protein>
<feature type="non-terminal residue" evidence="3">
    <location>
        <position position="1"/>
    </location>
</feature>